<evidence type="ECO:0000313" key="1">
    <source>
        <dbReference type="EMBL" id="MFC3833584.1"/>
    </source>
</evidence>
<dbReference type="InterPro" id="IPR013078">
    <property type="entry name" value="His_Pase_superF_clade-1"/>
</dbReference>
<dbReference type="RefSeq" id="WP_322474964.1">
    <property type="nucleotide sequence ID" value="NZ_JBHRZG010000012.1"/>
</dbReference>
<comment type="caution">
    <text evidence="1">The sequence shown here is derived from an EMBL/GenBank/DDBJ whole genome shotgun (WGS) entry which is preliminary data.</text>
</comment>
<name>A0ABV7Z978_9DEIO</name>
<dbReference type="Gene3D" id="3.40.50.1240">
    <property type="entry name" value="Phosphoglycerate mutase-like"/>
    <property type="match status" value="1"/>
</dbReference>
<dbReference type="InterPro" id="IPR029033">
    <property type="entry name" value="His_PPase_superfam"/>
</dbReference>
<evidence type="ECO:0000313" key="2">
    <source>
        <dbReference type="Proteomes" id="UP001595803"/>
    </source>
</evidence>
<dbReference type="SUPFAM" id="SSF53254">
    <property type="entry name" value="Phosphoglycerate mutase-like"/>
    <property type="match status" value="1"/>
</dbReference>
<keyword evidence="2" id="KW-1185">Reference proteome</keyword>
<dbReference type="EMBL" id="JBHRZG010000012">
    <property type="protein sequence ID" value="MFC3833584.1"/>
    <property type="molecule type" value="Genomic_DNA"/>
</dbReference>
<dbReference type="SMART" id="SM00855">
    <property type="entry name" value="PGAM"/>
    <property type="match status" value="1"/>
</dbReference>
<dbReference type="InterPro" id="IPR050275">
    <property type="entry name" value="PGM_Phosphatase"/>
</dbReference>
<proteinExistence type="predicted"/>
<gene>
    <name evidence="1" type="ORF">ACFOSB_12010</name>
</gene>
<organism evidence="1 2">
    <name type="scientific">Deinococcus rufus</name>
    <dbReference type="NCBI Taxonomy" id="2136097"/>
    <lineage>
        <taxon>Bacteria</taxon>
        <taxon>Thermotogati</taxon>
        <taxon>Deinococcota</taxon>
        <taxon>Deinococci</taxon>
        <taxon>Deinococcales</taxon>
        <taxon>Deinococcaceae</taxon>
        <taxon>Deinococcus</taxon>
    </lineage>
</organism>
<dbReference type="PANTHER" id="PTHR48100:SF1">
    <property type="entry name" value="HISTIDINE PHOSPHATASE FAMILY PROTEIN-RELATED"/>
    <property type="match status" value="1"/>
</dbReference>
<dbReference type="Proteomes" id="UP001595803">
    <property type="component" value="Unassembled WGS sequence"/>
</dbReference>
<sequence length="195" mass="20039">MLTLHLVRHAPTAPNAGKRYPQPDEDAPLTAVGEALAAGLGLPLDAVAFTSPALRTRQTAALAGCPGAVPTPALREADFGIMAGHTWAELETAHGDAPRRWIDALGNPDADTGPPGGETGRVFHARLYGWLDTLPDSGEVVAITHAGPLLALLRVTVGVTGAEVPPGAVATLRRAGGAWWLVALRPPASATLPVT</sequence>
<reference evidence="2" key="1">
    <citation type="journal article" date="2019" name="Int. J. Syst. Evol. Microbiol.">
        <title>The Global Catalogue of Microorganisms (GCM) 10K type strain sequencing project: providing services to taxonomists for standard genome sequencing and annotation.</title>
        <authorList>
            <consortium name="The Broad Institute Genomics Platform"/>
            <consortium name="The Broad Institute Genome Sequencing Center for Infectious Disease"/>
            <person name="Wu L."/>
            <person name="Ma J."/>
        </authorList>
    </citation>
    <scope>NUCLEOTIDE SEQUENCE [LARGE SCALE GENOMIC DNA]</scope>
    <source>
        <strain evidence="2">CCTCC AB 2017081</strain>
    </source>
</reference>
<dbReference type="PANTHER" id="PTHR48100">
    <property type="entry name" value="BROAD-SPECIFICITY PHOSPHATASE YOR283W-RELATED"/>
    <property type="match status" value="1"/>
</dbReference>
<dbReference type="CDD" id="cd07067">
    <property type="entry name" value="HP_PGM_like"/>
    <property type="match status" value="1"/>
</dbReference>
<accession>A0ABV7Z978</accession>
<protein>
    <submittedName>
        <fullName evidence="1">Histidine phosphatase family protein</fullName>
    </submittedName>
</protein>
<dbReference type="Pfam" id="PF00300">
    <property type="entry name" value="His_Phos_1"/>
    <property type="match status" value="1"/>
</dbReference>